<evidence type="ECO:0000313" key="6">
    <source>
        <dbReference type="EMBL" id="NLR75217.1"/>
    </source>
</evidence>
<dbReference type="Gene3D" id="1.10.357.10">
    <property type="entry name" value="Tetracycline Repressor, domain 2"/>
    <property type="match status" value="1"/>
</dbReference>
<sequence>MQSTPENHQPGCRWLRRKEARPGEIMDAALAVFIEKGYAGTKMEDIARQAGVTKGTPYLYFQNKEELFREIIKSAIQPRLDEVQSYIDASADHSLQQQLQNIADHWRQTVLETPRSGILKLMMAEAGNFPDVAAYYDTHVIQRFHQQLIHLLETGMARGEIRRLDPVYAAHIIIAPMLYSVMHKHCFAQQNQQTRLDSQLLFQQALDILFNGLRTTDIQTHHG</sequence>
<dbReference type="AlphaFoldDB" id="A0A847S887"/>
<dbReference type="InterPro" id="IPR039536">
    <property type="entry name" value="TetR_C_Proteobacteria"/>
</dbReference>
<dbReference type="GO" id="GO:0000976">
    <property type="term" value="F:transcription cis-regulatory region binding"/>
    <property type="evidence" value="ECO:0007669"/>
    <property type="project" value="TreeGrafter"/>
</dbReference>
<name>A0A847S887_9NEIS</name>
<gene>
    <name evidence="6" type="ORF">HF682_08595</name>
</gene>
<evidence type="ECO:0000256" key="3">
    <source>
        <dbReference type="ARBA" id="ARBA00023163"/>
    </source>
</evidence>
<accession>A0A847S887</accession>
<evidence type="ECO:0000313" key="7">
    <source>
        <dbReference type="Proteomes" id="UP000587991"/>
    </source>
</evidence>
<dbReference type="EMBL" id="JABAIM010000001">
    <property type="protein sequence ID" value="NLR75217.1"/>
    <property type="molecule type" value="Genomic_DNA"/>
</dbReference>
<dbReference type="GO" id="GO:0003700">
    <property type="term" value="F:DNA-binding transcription factor activity"/>
    <property type="evidence" value="ECO:0007669"/>
    <property type="project" value="TreeGrafter"/>
</dbReference>
<dbReference type="Pfam" id="PF00440">
    <property type="entry name" value="TetR_N"/>
    <property type="match status" value="1"/>
</dbReference>
<feature type="DNA-binding region" description="H-T-H motif" evidence="4">
    <location>
        <begin position="42"/>
        <end position="61"/>
    </location>
</feature>
<keyword evidence="2 4" id="KW-0238">DNA-binding</keyword>
<dbReference type="PANTHER" id="PTHR30055">
    <property type="entry name" value="HTH-TYPE TRANSCRIPTIONAL REGULATOR RUTR"/>
    <property type="match status" value="1"/>
</dbReference>
<dbReference type="PANTHER" id="PTHR30055:SF234">
    <property type="entry name" value="HTH-TYPE TRANSCRIPTIONAL REGULATOR BETI"/>
    <property type="match status" value="1"/>
</dbReference>
<dbReference type="PROSITE" id="PS50977">
    <property type="entry name" value="HTH_TETR_2"/>
    <property type="match status" value="1"/>
</dbReference>
<organism evidence="6 7">
    <name type="scientific">Leeia aquatica</name>
    <dbReference type="NCBI Taxonomy" id="2725557"/>
    <lineage>
        <taxon>Bacteria</taxon>
        <taxon>Pseudomonadati</taxon>
        <taxon>Pseudomonadota</taxon>
        <taxon>Betaproteobacteria</taxon>
        <taxon>Neisseriales</taxon>
        <taxon>Leeiaceae</taxon>
        <taxon>Leeia</taxon>
    </lineage>
</organism>
<reference evidence="6 7" key="1">
    <citation type="submission" date="2020-04" db="EMBL/GenBank/DDBJ databases">
        <title>Draft genome of Leeia sp. IMCC25680.</title>
        <authorList>
            <person name="Song J."/>
            <person name="Cho J.-C."/>
        </authorList>
    </citation>
    <scope>NUCLEOTIDE SEQUENCE [LARGE SCALE GENOMIC DNA]</scope>
    <source>
        <strain evidence="6 7">IMCC25680</strain>
    </source>
</reference>
<evidence type="ECO:0000256" key="4">
    <source>
        <dbReference type="PROSITE-ProRule" id="PRU00335"/>
    </source>
</evidence>
<dbReference type="InterPro" id="IPR001647">
    <property type="entry name" value="HTH_TetR"/>
</dbReference>
<dbReference type="Proteomes" id="UP000587991">
    <property type="component" value="Unassembled WGS sequence"/>
</dbReference>
<dbReference type="Pfam" id="PF14246">
    <property type="entry name" value="TetR_C_7"/>
    <property type="match status" value="1"/>
</dbReference>
<evidence type="ECO:0000256" key="1">
    <source>
        <dbReference type="ARBA" id="ARBA00023015"/>
    </source>
</evidence>
<dbReference type="SUPFAM" id="SSF46689">
    <property type="entry name" value="Homeodomain-like"/>
    <property type="match status" value="1"/>
</dbReference>
<keyword evidence="1" id="KW-0805">Transcription regulation</keyword>
<keyword evidence="3" id="KW-0804">Transcription</keyword>
<dbReference type="SUPFAM" id="SSF48498">
    <property type="entry name" value="Tetracyclin repressor-like, C-terminal domain"/>
    <property type="match status" value="1"/>
</dbReference>
<dbReference type="RefSeq" id="WP_168876762.1">
    <property type="nucleotide sequence ID" value="NZ_JABAIM010000001.1"/>
</dbReference>
<dbReference type="InterPro" id="IPR009057">
    <property type="entry name" value="Homeodomain-like_sf"/>
</dbReference>
<proteinExistence type="predicted"/>
<keyword evidence="7" id="KW-1185">Reference proteome</keyword>
<evidence type="ECO:0000256" key="2">
    <source>
        <dbReference type="ARBA" id="ARBA00023125"/>
    </source>
</evidence>
<dbReference type="InterPro" id="IPR050109">
    <property type="entry name" value="HTH-type_TetR-like_transc_reg"/>
</dbReference>
<protein>
    <submittedName>
        <fullName evidence="6">TetR/AcrR family transcriptional regulator</fullName>
    </submittedName>
</protein>
<dbReference type="InterPro" id="IPR036271">
    <property type="entry name" value="Tet_transcr_reg_TetR-rel_C_sf"/>
</dbReference>
<feature type="domain" description="HTH tetR-type" evidence="5">
    <location>
        <begin position="19"/>
        <end position="79"/>
    </location>
</feature>
<evidence type="ECO:0000259" key="5">
    <source>
        <dbReference type="PROSITE" id="PS50977"/>
    </source>
</evidence>
<dbReference type="PRINTS" id="PR00455">
    <property type="entry name" value="HTHTETR"/>
</dbReference>
<comment type="caution">
    <text evidence="6">The sequence shown here is derived from an EMBL/GenBank/DDBJ whole genome shotgun (WGS) entry which is preliminary data.</text>
</comment>